<dbReference type="InterPro" id="IPR024492">
    <property type="entry name" value="DUF2764"/>
</dbReference>
<dbReference type="RefSeq" id="WP_220429182.1">
    <property type="nucleotide sequence ID" value="NZ_CP041345.1"/>
</dbReference>
<keyword evidence="2" id="KW-1185">Reference proteome</keyword>
<dbReference type="Pfam" id="PF10962">
    <property type="entry name" value="DUF2764"/>
    <property type="match status" value="1"/>
</dbReference>
<gene>
    <name evidence="1" type="ORF">FHG85_06915</name>
</gene>
<proteinExistence type="predicted"/>
<dbReference type="EMBL" id="CP041345">
    <property type="protein sequence ID" value="QKG80002.1"/>
    <property type="molecule type" value="Genomic_DNA"/>
</dbReference>
<evidence type="ECO:0000313" key="1">
    <source>
        <dbReference type="EMBL" id="QKG80002.1"/>
    </source>
</evidence>
<evidence type="ECO:0000313" key="2">
    <source>
        <dbReference type="Proteomes" id="UP000500961"/>
    </source>
</evidence>
<dbReference type="KEGG" id="ttz:FHG85_06915"/>
<dbReference type="AlphaFoldDB" id="A0A7D4C938"/>
<organism evidence="1 2">
    <name type="scientific">Tenuifilum thalassicum</name>
    <dbReference type="NCBI Taxonomy" id="2590900"/>
    <lineage>
        <taxon>Bacteria</taxon>
        <taxon>Pseudomonadati</taxon>
        <taxon>Bacteroidota</taxon>
        <taxon>Bacteroidia</taxon>
        <taxon>Bacteroidales</taxon>
        <taxon>Tenuifilaceae</taxon>
        <taxon>Tenuifilum</taxon>
    </lineage>
</organism>
<protein>
    <submittedName>
        <fullName evidence="1">DUF2764 family protein</fullName>
    </submittedName>
</protein>
<sequence length="287" mass="34355">MMRNYYYLVAGLPELFMEQDRKDFSVNALKLEVKEQVHPSDYRLVEFLHLTYDNDNFLNKLLDRGLEFNELGSFEKSIFDDLDENINILPQYMQDFYYKHTGKKRSADEPDEEDDEPHDIFEAEKLPEVRFLENFYDLAINQKNSFLRYWFSFIRDFNNVLTALNCRRMGVDPALHLVGNNWLTEILAKSQAADFGLKRELDYIDRLIQATDIPDILERERKLDLIKWEMSEELTTWDYFNINFILGFFVRAGIVHRWLKLDAKTGEELFKRLFDDLRASYNLAEKF</sequence>
<reference evidence="1 2" key="1">
    <citation type="submission" date="2019-07" db="EMBL/GenBank/DDBJ databases">
        <title>Thalassofilum flectens gen. nov., sp. nov., a novel moderate thermophilic anaerobe from a shallow sea hot spring in Kunashir Island (Russia), representing a new family in the order Bacteroidales, and proposal of Thalassofilacea fam. nov.</title>
        <authorList>
            <person name="Kochetkova T.V."/>
            <person name="Podosokorskaya O.A."/>
            <person name="Novikov A."/>
            <person name="Elcheninov A.G."/>
            <person name="Toshchakov S.V."/>
            <person name="Kublanov I.V."/>
        </authorList>
    </citation>
    <scope>NUCLEOTIDE SEQUENCE [LARGE SCALE GENOMIC DNA]</scope>
    <source>
        <strain evidence="1 2">38-H</strain>
    </source>
</reference>
<name>A0A7D4C938_9BACT</name>
<dbReference type="Proteomes" id="UP000500961">
    <property type="component" value="Chromosome"/>
</dbReference>
<accession>A0A7D4C938</accession>